<dbReference type="EMBL" id="JADGKB010000251">
    <property type="protein sequence ID" value="KAJ3250509.1"/>
    <property type="molecule type" value="Genomic_DNA"/>
</dbReference>
<evidence type="ECO:0000313" key="1">
    <source>
        <dbReference type="EMBL" id="KAJ3250509.1"/>
    </source>
</evidence>
<name>A0AAD5UCI1_9FUNG</name>
<keyword evidence="2" id="KW-1185">Reference proteome</keyword>
<evidence type="ECO:0000313" key="2">
    <source>
        <dbReference type="Proteomes" id="UP001210925"/>
    </source>
</evidence>
<dbReference type="Gene3D" id="2.40.50.140">
    <property type="entry name" value="Nucleic acid-binding proteins"/>
    <property type="match status" value="1"/>
</dbReference>
<dbReference type="SUPFAM" id="SSF50249">
    <property type="entry name" value="Nucleic acid-binding proteins"/>
    <property type="match status" value="1"/>
</dbReference>
<protein>
    <submittedName>
        <fullName evidence="1">Uncharacterized protein</fullName>
    </submittedName>
</protein>
<accession>A0AAD5UCI1</accession>
<dbReference type="Proteomes" id="UP001210925">
    <property type="component" value="Unassembled WGS sequence"/>
</dbReference>
<reference evidence="1" key="1">
    <citation type="submission" date="2020-05" db="EMBL/GenBank/DDBJ databases">
        <title>Phylogenomic resolution of chytrid fungi.</title>
        <authorList>
            <person name="Stajich J.E."/>
            <person name="Amses K."/>
            <person name="Simmons R."/>
            <person name="Seto K."/>
            <person name="Myers J."/>
            <person name="Bonds A."/>
            <person name="Quandt C.A."/>
            <person name="Barry K."/>
            <person name="Liu P."/>
            <person name="Grigoriev I."/>
            <person name="Longcore J.E."/>
            <person name="James T.Y."/>
        </authorList>
    </citation>
    <scope>NUCLEOTIDE SEQUENCE</scope>
    <source>
        <strain evidence="1">PLAUS21</strain>
    </source>
</reference>
<proteinExistence type="predicted"/>
<dbReference type="AlphaFoldDB" id="A0AAD5UCI1"/>
<gene>
    <name evidence="1" type="ORF">HK103_003472</name>
</gene>
<comment type="caution">
    <text evidence="1">The sequence shown here is derived from an EMBL/GenBank/DDBJ whole genome shotgun (WGS) entry which is preliminary data.</text>
</comment>
<dbReference type="InterPro" id="IPR012340">
    <property type="entry name" value="NA-bd_OB-fold"/>
</dbReference>
<sequence>MATDKFNRIKLIIATVQEISVNTKAKVPSYALNLNVGRHLLQKHTKPFYKSSAQIVSNYTPESLLNTQLLIVANFPTKQIGKSTSHCLTTAVIDTNAPEETKRDTYFVVHPTGNVENGSLVSITGDSSIYETNERDLSWEEFTQVEIRVVGIHGVNDILEIDGKYVYNLQVESGNGLKSAKLVTCSVIEPTGNVLALVDGDIYHILTVGGSSLLQVEQNVIGHRLA</sequence>
<organism evidence="1 2">
    <name type="scientific">Boothiomyces macroporosus</name>
    <dbReference type="NCBI Taxonomy" id="261099"/>
    <lineage>
        <taxon>Eukaryota</taxon>
        <taxon>Fungi</taxon>
        <taxon>Fungi incertae sedis</taxon>
        <taxon>Chytridiomycota</taxon>
        <taxon>Chytridiomycota incertae sedis</taxon>
        <taxon>Chytridiomycetes</taxon>
        <taxon>Rhizophydiales</taxon>
        <taxon>Terramycetaceae</taxon>
        <taxon>Boothiomyces</taxon>
    </lineage>
</organism>